<proteinExistence type="predicted"/>
<reference evidence="1 2" key="1">
    <citation type="journal article" date="2015" name="Stand. Genomic Sci.">
        <title>Genomic Encyclopedia of Bacterial and Archaeal Type Strains, Phase III: the genomes of soil and plant-associated and newly described type strains.</title>
        <authorList>
            <person name="Whitman W.B."/>
            <person name="Woyke T."/>
            <person name="Klenk H.P."/>
            <person name="Zhou Y."/>
            <person name="Lilburn T.G."/>
            <person name="Beck B.J."/>
            <person name="De Vos P."/>
            <person name="Vandamme P."/>
            <person name="Eisen J.A."/>
            <person name="Garrity G."/>
            <person name="Hugenholtz P."/>
            <person name="Kyrpides N.C."/>
        </authorList>
    </citation>
    <scope>NUCLEOTIDE SEQUENCE [LARGE SCALE GENOMIC DNA]</scope>
    <source>
        <strain evidence="1 2">CGMCC 1.10947</strain>
    </source>
</reference>
<evidence type="ECO:0000313" key="1">
    <source>
        <dbReference type="EMBL" id="TWI08877.1"/>
    </source>
</evidence>
<dbReference type="GO" id="GO:0005975">
    <property type="term" value="P:carbohydrate metabolic process"/>
    <property type="evidence" value="ECO:0007669"/>
    <property type="project" value="InterPro"/>
</dbReference>
<organism evidence="1 2">
    <name type="scientific">Bradyrhizobium daqingense</name>
    <dbReference type="NCBI Taxonomy" id="993502"/>
    <lineage>
        <taxon>Bacteria</taxon>
        <taxon>Pseudomonadati</taxon>
        <taxon>Pseudomonadota</taxon>
        <taxon>Alphaproteobacteria</taxon>
        <taxon>Hyphomicrobiales</taxon>
        <taxon>Nitrobacteraceae</taxon>
        <taxon>Bradyrhizobium</taxon>
    </lineage>
</organism>
<gene>
    <name evidence="1" type="ORF">IQ17_01701</name>
</gene>
<dbReference type="InterPro" id="IPR011330">
    <property type="entry name" value="Glyco_hydro/deAcase_b/a-brl"/>
</dbReference>
<dbReference type="Gene3D" id="3.20.20.370">
    <property type="entry name" value="Glycoside hydrolase/deacetylase"/>
    <property type="match status" value="1"/>
</dbReference>
<dbReference type="PANTHER" id="PTHR34216:SF7">
    <property type="entry name" value="POLY-BETA-1,6-N-ACETYL-D-GLUCOSAMINE N-DEACETYLASE"/>
    <property type="match status" value="1"/>
</dbReference>
<keyword evidence="2" id="KW-1185">Reference proteome</keyword>
<dbReference type="CDD" id="cd10968">
    <property type="entry name" value="CE4_Mlr8448_like_5s"/>
    <property type="match status" value="1"/>
</dbReference>
<evidence type="ECO:0000313" key="2">
    <source>
        <dbReference type="Proteomes" id="UP000317176"/>
    </source>
</evidence>
<dbReference type="AlphaFoldDB" id="A0A562LMQ0"/>
<dbReference type="SUPFAM" id="SSF88713">
    <property type="entry name" value="Glycoside hydrolase/deacetylase"/>
    <property type="match status" value="1"/>
</dbReference>
<dbReference type="Proteomes" id="UP000317176">
    <property type="component" value="Unassembled WGS sequence"/>
</dbReference>
<comment type="caution">
    <text evidence="1">The sequence shown here is derived from an EMBL/GenBank/DDBJ whole genome shotgun (WGS) entry which is preliminary data.</text>
</comment>
<dbReference type="EMBL" id="VLKL01000003">
    <property type="protein sequence ID" value="TWI08877.1"/>
    <property type="molecule type" value="Genomic_DNA"/>
</dbReference>
<dbReference type="PANTHER" id="PTHR34216">
    <property type="match status" value="1"/>
</dbReference>
<accession>A0A562LMQ0</accession>
<name>A0A562LMQ0_9BRAD</name>
<sequence length="365" mass="40642">MTTGERTGAGARRAGTLVSDDRWLERLRLELTWFSGQAALRSRGAGAILRLQRVRPRRRGGFQPLREHEITPQFLDRTIRALQRWKYDFLGMDEVCRRAVTLPEKRRFVALTFDGASKDLIDFAYPVLARHGVPFTVYVPTAFPDGVGEAWWLGLEQVIARESRISLMMGEKEQRFTVTDIAGKRALFSHLESWLRSLPPVELSAAIADLCTRYRVDLAAVSREASMNWEDLARLAADPLVTIGSATVNYPVLANMKDVAALREMTMGKVVAESAFDREIAHIAFPFGDRASFRRSHVVMAEEAGFASAVSTIPGIVEAEGRTNLRALPRISWDGRVRSLRMLRVLVSGVAFAPVKPTGSATSQT</sequence>
<dbReference type="InterPro" id="IPR051398">
    <property type="entry name" value="Polysacch_Deacetylase"/>
</dbReference>
<protein>
    <submittedName>
        <fullName evidence="1">Peptidoglycan/xylan/chitin deacetylase (PgdA/CDA1 family)</fullName>
    </submittedName>
</protein>